<dbReference type="InterPro" id="IPR000591">
    <property type="entry name" value="DEP_dom"/>
</dbReference>
<evidence type="ECO:0000256" key="1">
    <source>
        <dbReference type="ARBA" id="ARBA00004220"/>
    </source>
</evidence>
<dbReference type="EMBL" id="JAUPFM010000010">
    <property type="protein sequence ID" value="KAK2840278.1"/>
    <property type="molecule type" value="Genomic_DNA"/>
</dbReference>
<evidence type="ECO:0000313" key="35">
    <source>
        <dbReference type="Proteomes" id="UP001187415"/>
    </source>
</evidence>
<evidence type="ECO:0000256" key="13">
    <source>
        <dbReference type="ARBA" id="ARBA00022840"/>
    </source>
</evidence>
<dbReference type="InterPro" id="IPR013083">
    <property type="entry name" value="Znf_RING/FYVE/PHD"/>
</dbReference>
<dbReference type="GO" id="GO:0031902">
    <property type="term" value="C:late endosome membrane"/>
    <property type="evidence" value="ECO:0007669"/>
    <property type="project" value="UniProtKB-SubCell"/>
</dbReference>
<dbReference type="GO" id="GO:0030670">
    <property type="term" value="C:phagocytic vesicle membrane"/>
    <property type="evidence" value="ECO:0007669"/>
    <property type="project" value="UniProtKB-SubCell"/>
</dbReference>
<dbReference type="InterPro" id="IPR044769">
    <property type="entry name" value="PIKfyve_PIPKc"/>
</dbReference>
<evidence type="ECO:0000256" key="19">
    <source>
        <dbReference type="ARBA" id="ARBA00048977"/>
    </source>
</evidence>
<evidence type="ECO:0000256" key="24">
    <source>
        <dbReference type="ARBA" id="ARBA00076918"/>
    </source>
</evidence>
<feature type="compositionally biased region" description="Polar residues" evidence="30">
    <location>
        <begin position="465"/>
        <end position="482"/>
    </location>
</feature>
<evidence type="ECO:0000256" key="21">
    <source>
        <dbReference type="ARBA" id="ARBA00052820"/>
    </source>
</evidence>
<feature type="region of interest" description="Disordered" evidence="30">
    <location>
        <begin position="1"/>
        <end position="60"/>
    </location>
</feature>
<dbReference type="Pfam" id="PF01504">
    <property type="entry name" value="PIP5K"/>
    <property type="match status" value="2"/>
</dbReference>
<feature type="region of interest" description="Disordered" evidence="30">
    <location>
        <begin position="923"/>
        <end position="1005"/>
    </location>
</feature>
<dbReference type="EC" id="2.7.11.1" evidence="4"/>
<dbReference type="Proteomes" id="UP001187415">
    <property type="component" value="Unassembled WGS sequence"/>
</dbReference>
<dbReference type="GO" id="GO:0004674">
    <property type="term" value="F:protein serine/threonine kinase activity"/>
    <property type="evidence" value="ECO:0007669"/>
    <property type="project" value="UniProtKB-EC"/>
</dbReference>
<feature type="region of interest" description="Disordered" evidence="30">
    <location>
        <begin position="302"/>
        <end position="361"/>
    </location>
</feature>
<evidence type="ECO:0000256" key="11">
    <source>
        <dbReference type="ARBA" id="ARBA00022777"/>
    </source>
</evidence>
<keyword evidence="10 28" id="KW-0863">Zinc-finger</keyword>
<dbReference type="GO" id="GO:0008104">
    <property type="term" value="P:intracellular protein localization"/>
    <property type="evidence" value="ECO:0007669"/>
    <property type="project" value="UniProtKB-ARBA"/>
</dbReference>
<dbReference type="FunFam" id="3.30.810.10:FF:000001">
    <property type="entry name" value="1-phosphatidylinositol 3-phosphate 5-kinase FAB1"/>
    <property type="match status" value="1"/>
</dbReference>
<comment type="caution">
    <text evidence="34">The sequence shown here is derived from an EMBL/GenBank/DDBJ whole genome shotgun (WGS) entry which is preliminary data.</text>
</comment>
<evidence type="ECO:0000259" key="32">
    <source>
        <dbReference type="PROSITE" id="PS50186"/>
    </source>
</evidence>
<evidence type="ECO:0000256" key="20">
    <source>
        <dbReference type="ARBA" id="ARBA00050945"/>
    </source>
</evidence>
<keyword evidence="11 29" id="KW-0418">Kinase</keyword>
<keyword evidence="5" id="KW-0597">Phosphoprotein</keyword>
<evidence type="ECO:0000256" key="6">
    <source>
        <dbReference type="ARBA" id="ARBA00022679"/>
    </source>
</evidence>
<dbReference type="GO" id="GO:0035556">
    <property type="term" value="P:intracellular signal transduction"/>
    <property type="evidence" value="ECO:0007669"/>
    <property type="project" value="InterPro"/>
</dbReference>
<dbReference type="FunFam" id="3.50.7.10:FF:000007">
    <property type="entry name" value="1-phosphatidylinositol 3-phosphate 5-kinase isoform X1"/>
    <property type="match status" value="1"/>
</dbReference>
<evidence type="ECO:0000256" key="23">
    <source>
        <dbReference type="ARBA" id="ARBA00071350"/>
    </source>
</evidence>
<dbReference type="GO" id="GO:0008270">
    <property type="term" value="F:zinc ion binding"/>
    <property type="evidence" value="ECO:0007669"/>
    <property type="project" value="UniProtKB-KW"/>
</dbReference>
<dbReference type="GO" id="GO:0030593">
    <property type="term" value="P:neutrophil chemotaxis"/>
    <property type="evidence" value="ECO:0007669"/>
    <property type="project" value="TreeGrafter"/>
</dbReference>
<evidence type="ECO:0000256" key="29">
    <source>
        <dbReference type="PROSITE-ProRule" id="PRU00781"/>
    </source>
</evidence>
<keyword evidence="12" id="KW-0862">Zinc</keyword>
<dbReference type="CDD" id="cd04448">
    <property type="entry name" value="DEP_PIKfyve"/>
    <property type="match status" value="1"/>
</dbReference>
<feature type="region of interest" description="Disordered" evidence="30">
    <location>
        <begin position="1200"/>
        <end position="1254"/>
    </location>
</feature>
<dbReference type="SUPFAM" id="SSF52029">
    <property type="entry name" value="GroEL apical domain-like"/>
    <property type="match status" value="1"/>
</dbReference>
<evidence type="ECO:0000256" key="25">
    <source>
        <dbReference type="ARBA" id="ARBA00077223"/>
    </source>
</evidence>
<dbReference type="GO" id="GO:1903426">
    <property type="term" value="P:regulation of reactive oxygen species biosynthetic process"/>
    <property type="evidence" value="ECO:0007669"/>
    <property type="project" value="TreeGrafter"/>
</dbReference>
<comment type="subunit">
    <text evidence="22">Component of the PI(3,5)P2 regulatory complex/PAS complex, at least composed of PIKFYVE, FIG4 and VAC14. VAC14 nucleates the assembly of the complex and serves as a scaffold by pentamerizing into a star-shaped structure, which can bind a single copy each of PIKFYVE and FIG4 and coordinates their activities. Interacts (via chaperonin-like domain) with RABEPK; the interaction recruits RABEPK to the endosomal membrane. Interacts with SPAG9. Interacts with EGFR.</text>
</comment>
<evidence type="ECO:0000256" key="18">
    <source>
        <dbReference type="ARBA" id="ARBA00046301"/>
    </source>
</evidence>
<dbReference type="InterPro" id="IPR000306">
    <property type="entry name" value="Znf_FYVE"/>
</dbReference>
<evidence type="ECO:0000259" key="33">
    <source>
        <dbReference type="PROSITE" id="PS51455"/>
    </source>
</evidence>
<dbReference type="FunFam" id="3.30.800.10:FF:000004">
    <property type="entry name" value="1-phosphatidylinositol 3-phosphate 5-kinase isoform X1"/>
    <property type="match status" value="1"/>
</dbReference>
<comment type="catalytic activity">
    <reaction evidence="20">
        <text>a 1,2-diacyl-sn-glycero-3-phospho-(1D-myo-inositol) + ATP = a 1,2-diacyl-sn-glycero-3-phospho-(1D-myo-inositol-5-phosphate) + ADP + H(+)</text>
        <dbReference type="Rhea" id="RHEA:44680"/>
        <dbReference type="ChEBI" id="CHEBI:15378"/>
        <dbReference type="ChEBI" id="CHEBI:30616"/>
        <dbReference type="ChEBI" id="CHEBI:57795"/>
        <dbReference type="ChEBI" id="CHEBI:57880"/>
        <dbReference type="ChEBI" id="CHEBI:456216"/>
    </reaction>
    <physiologicalReaction direction="left-to-right" evidence="20">
        <dbReference type="Rhea" id="RHEA:44681"/>
    </physiologicalReaction>
</comment>
<evidence type="ECO:0000256" key="9">
    <source>
        <dbReference type="ARBA" id="ARBA00022753"/>
    </source>
</evidence>
<feature type="domain" description="DEP" evidence="32">
    <location>
        <begin position="388"/>
        <end position="463"/>
    </location>
</feature>
<keyword evidence="16" id="KW-0472">Membrane</keyword>
<dbReference type="GO" id="GO:0000285">
    <property type="term" value="F:1-phosphatidylinositol-3-phosphate 5-kinase activity"/>
    <property type="evidence" value="ECO:0007669"/>
    <property type="project" value="UniProtKB-EC"/>
</dbReference>
<dbReference type="InterPro" id="IPR036388">
    <property type="entry name" value="WH-like_DNA-bd_sf"/>
</dbReference>
<evidence type="ECO:0000256" key="27">
    <source>
        <dbReference type="ARBA" id="ARBA00081348"/>
    </source>
</evidence>
<dbReference type="InterPro" id="IPR027409">
    <property type="entry name" value="GroEL-like_apical_dom_sf"/>
</dbReference>
<keyword evidence="7" id="KW-0479">Metal-binding</keyword>
<dbReference type="InterPro" id="IPR002498">
    <property type="entry name" value="PInositol-4-P-4/5-kinase_core"/>
</dbReference>
<dbReference type="InterPro" id="IPR037378">
    <property type="entry name" value="PIKfyve_DEP"/>
</dbReference>
<reference evidence="34" key="1">
    <citation type="submission" date="2023-07" db="EMBL/GenBank/DDBJ databases">
        <title>Chromosome-level Genome Assembly of Striped Snakehead (Channa striata).</title>
        <authorList>
            <person name="Liu H."/>
        </authorList>
    </citation>
    <scope>NUCLEOTIDE SEQUENCE</scope>
    <source>
        <strain evidence="34">Gz</strain>
        <tissue evidence="34">Muscle</tissue>
    </source>
</reference>
<evidence type="ECO:0000256" key="16">
    <source>
        <dbReference type="ARBA" id="ARBA00023136"/>
    </source>
</evidence>
<dbReference type="SUPFAM" id="SSF57903">
    <property type="entry name" value="FYVE/PHD zinc finger"/>
    <property type="match status" value="1"/>
</dbReference>
<evidence type="ECO:0000256" key="15">
    <source>
        <dbReference type="ARBA" id="ARBA00023098"/>
    </source>
</evidence>
<evidence type="ECO:0000256" key="30">
    <source>
        <dbReference type="SAM" id="MobiDB-lite"/>
    </source>
</evidence>
<dbReference type="InterPro" id="IPR017455">
    <property type="entry name" value="Znf_FYVE-rel"/>
</dbReference>
<dbReference type="PANTHER" id="PTHR46715">
    <property type="entry name" value="1-PHOSPHATIDYLINOSITOL 3-PHOSPHATE 5-KINASE"/>
    <property type="match status" value="1"/>
</dbReference>
<dbReference type="CDD" id="cd03334">
    <property type="entry name" value="Fab1_TCP"/>
    <property type="match status" value="1"/>
</dbReference>
<evidence type="ECO:0000313" key="34">
    <source>
        <dbReference type="EMBL" id="KAK2840278.1"/>
    </source>
</evidence>
<feature type="region of interest" description="Disordered" evidence="30">
    <location>
        <begin position="72"/>
        <end position="147"/>
    </location>
</feature>
<dbReference type="GO" id="GO:0005524">
    <property type="term" value="F:ATP binding"/>
    <property type="evidence" value="ECO:0007669"/>
    <property type="project" value="UniProtKB-UniRule"/>
</dbReference>
<keyword evidence="8 29" id="KW-0547">Nucleotide-binding</keyword>
<dbReference type="Gene3D" id="3.30.800.10">
    <property type="entry name" value="Phosphatidylinositol Phosphate Kinase II Beta"/>
    <property type="match status" value="1"/>
</dbReference>
<evidence type="ECO:0000256" key="2">
    <source>
        <dbReference type="ARBA" id="ARBA00004633"/>
    </source>
</evidence>
<dbReference type="GO" id="GO:0032438">
    <property type="term" value="P:melanosome organization"/>
    <property type="evidence" value="ECO:0007669"/>
    <property type="project" value="UniProtKB-ARBA"/>
</dbReference>
<feature type="compositionally biased region" description="Basic and acidic residues" evidence="30">
    <location>
        <begin position="927"/>
        <end position="940"/>
    </location>
</feature>
<keyword evidence="17" id="KW-0968">Cytoplasmic vesicle</keyword>
<evidence type="ECO:0000256" key="14">
    <source>
        <dbReference type="ARBA" id="ARBA00022990"/>
    </source>
</evidence>
<feature type="region of interest" description="Disordered" evidence="30">
    <location>
        <begin position="465"/>
        <end position="485"/>
    </location>
</feature>
<dbReference type="PANTHER" id="PTHR46715:SF1">
    <property type="entry name" value="1-PHOSPHATIDYLINOSITOL 3-PHOSPHATE 5-KINASE"/>
    <property type="match status" value="1"/>
</dbReference>
<dbReference type="Gene3D" id="3.30.40.10">
    <property type="entry name" value="Zinc/RING finger domain, C3HC4 (zinc finger)"/>
    <property type="match status" value="1"/>
</dbReference>
<dbReference type="GO" id="GO:0046488">
    <property type="term" value="P:phosphatidylinositol metabolic process"/>
    <property type="evidence" value="ECO:0007669"/>
    <property type="project" value="UniProtKB-UniRule"/>
</dbReference>
<evidence type="ECO:0000259" key="31">
    <source>
        <dbReference type="PROSITE" id="PS50178"/>
    </source>
</evidence>
<feature type="compositionally biased region" description="Low complexity" evidence="30">
    <location>
        <begin position="1757"/>
        <end position="1775"/>
    </location>
</feature>
<dbReference type="SUPFAM" id="SSF46785">
    <property type="entry name" value="Winged helix' DNA-binding domain"/>
    <property type="match status" value="1"/>
</dbReference>
<dbReference type="GO" id="GO:0031901">
    <property type="term" value="C:early endosome membrane"/>
    <property type="evidence" value="ECO:0007669"/>
    <property type="project" value="UniProtKB-SubCell"/>
</dbReference>
<evidence type="ECO:0000256" key="8">
    <source>
        <dbReference type="ARBA" id="ARBA00022741"/>
    </source>
</evidence>
<organism evidence="34 35">
    <name type="scientific">Channa striata</name>
    <name type="common">Snakehead murrel</name>
    <name type="synonym">Ophicephalus striatus</name>
    <dbReference type="NCBI Taxonomy" id="64152"/>
    <lineage>
        <taxon>Eukaryota</taxon>
        <taxon>Metazoa</taxon>
        <taxon>Chordata</taxon>
        <taxon>Craniata</taxon>
        <taxon>Vertebrata</taxon>
        <taxon>Euteleostomi</taxon>
        <taxon>Actinopterygii</taxon>
        <taxon>Neopterygii</taxon>
        <taxon>Teleostei</taxon>
        <taxon>Neoteleostei</taxon>
        <taxon>Acanthomorphata</taxon>
        <taxon>Anabantaria</taxon>
        <taxon>Anabantiformes</taxon>
        <taxon>Channoidei</taxon>
        <taxon>Channidae</taxon>
        <taxon>Channa</taxon>
    </lineage>
</organism>
<sequence length="2088" mass="235013">MSVAFFKGNSSDMAADDKSSPSASTDWSFEPPIISPTSPSHLTQFKPLTPEQDEPPLRSAYSSFVNLFRFNNKEEGKPPSTVSEKSDVSSPSPQSERRSWSPSPSHSLHGQRMHRKQHPEPLRRTSTASDGSRKSDASLSNHDPRTAVQLRTALKRLKEIMEGKSQDSDLKQYWMPDSQCKECYDCNEKFTTFRRRHHCRLCGQIFCSRCCNQEIPGKFMGYTGDLRACTYCRKLALNYAHSADSGSIGEDLSALSDSPCSVCVLEPSEPRTPVGGRKASRNIFLEEDLTWQSIIHQEPQTSGLTSRLTTLPEDKSPARKRSASVTNLSLDRSGSSMVPSYDSSVSPPTTRAMSCSKGGTKLDHSEEERKILLDSSQLKELWKKICHNNTGMEFQDHRYWLRTYPNCIVGKELVNWLLRNGTISTRAQAIAIGQALVDGRWLDCVTHHDQLFRDEYALYRPLQSTEFSETPSPDSDSINSLEGHSEPSWFKDIKVDDSDTEQLADECEYTTSNSASPSKRTSVGSFQSVMDSDSAASINLNMEQNNVNFHIKKQSKYPHVPPAAEQKAEFLVSEDGGQNIVISDAFLKESLFNRQVEEKPKEMLFTPLGWHHSSLDQLREENGEKAAMERLLSANHSHMMALLQQLLYSESLSLSWRDIIVPVVQQVVQTVRPDVRNCDDDMDIRQLVHIKKIPGGRKFDSAVVNGFVCTKNIAHKKMNPYIKNPKILLLKCSIEYLYREETKFTCIDPIVLQEREFLKNYVQRIVDVRPNLVLVEKTVSRIAQDMLLEHGITLVINVKPQVLDRVSRMTQGDLVMSMDQLLTKPRLGTCHKFYLQPFTLANNEVKTLMLFEGCLPHLGCSVKLRGASEYELSRVKEIILLMMCVAYHSQLEISFLMDEFAMPPSLAQSTSFPCLLEGSPVWEEAEGEGKGKETIKRTEDSSLGGQSEEDMLLSESSVKNGETDGLQEKLNPKSPSSLQEEAANTGMTKSSAFSTPPRFSPPFLMEEDQVLSDAVVRETEVETEENGDLVKGETLSMEDGEGSETPTPRLFRDPLQDDTGMFVAEQVTSSDDRLKTISAVFKQELKDIILCISPFITFKEPFLLTRAGMHCPSRDYFPEQVYLSLLLNKDFKELDSRRKRQLLKDSAPSSLVGGQPNGSGPQKALSVLPCHSLTSTRIVEQLSSNQDLAKMLADYRAKGGRIRQREATDPFSTAGTAAPVSGQNRMGEAPVKQPVKSDSEEEKPSKQNDMSWSPKLDCLNPVNHQRLCVLFSSSSAQSNNAPNPCVSPWIVTMEFYGKNDLSLGVFLERYCFRPSYQCPSMFCETPMVHHVRRFVHGNGCVQIVLKELDSPVPGYQHTILNYSWCRICKQVTPVVPLSNDSWSMSFAKYLELRFYGHQYTRRANAEPCGHSIHKDYHQYFSYNQMVASFSYTPVRLLEICLPRPKILIRNLGPSKTNLQQDLKDFSQKVTQVYLAIDDRLTSLKTDTFSKTREEKMEDLFAQKDMEEAELRSWFDKLQARLQACGVDSPQQLQAVLESLVMKKQSLCEMLQCWNSRLQDLFQQEKGRKRLSVPPSPGRHRQTTAEDTKGPLDASPRNPSPVVQNGDKEDRLLSTMPSASSSLLPSPGDPGAEPITPVPSFTEQDSVSIPEDVFDGHLLGSTDSQVKEKSTMKAILANFLPGNSYNPIPLPFDPDKHYLMYEHERVPIAVCEKEPSSIIAFALSCKEYKTALDDLSKSSNGAGDEMPTLVSGGESRAKSSPARPSESASSLQSRSSIEADPLKEAELADKQKKQTLNPHVELQFSDANAKFYCRIYYAEEFHKMRDVIMESAEEDFIRSLSHCVNWQARGGKSGAVFYATEDDRFILKQMPRLEVQSFLDFAPHYFTYITGAVQQKRPTALAKILGVYRIGYKNSQNNAEKKLDLLVMENLFYGRKMAQVFDLKGSLRNRNVKTDSGKESCEVVLLDENLLKLIHDNPLYIRSHCKAILRAAIHSDAYFLSSHLIIDYSLLVGRDDATNQLVVGIIDYIRTFTWDKKLEMVVKSTGILGGQGKMPTVVSPELYRARFCEAMDKYFLMVPDHWTGLGINC</sequence>
<dbReference type="Pfam" id="PF01363">
    <property type="entry name" value="FYVE"/>
    <property type="match status" value="1"/>
</dbReference>
<keyword evidence="9" id="KW-0967">Endosome</keyword>
<dbReference type="Gene3D" id="1.10.10.10">
    <property type="entry name" value="Winged helix-like DNA-binding domain superfamily/Winged helix DNA-binding domain"/>
    <property type="match status" value="1"/>
</dbReference>
<dbReference type="SMART" id="SM00064">
    <property type="entry name" value="FYVE"/>
    <property type="match status" value="1"/>
</dbReference>
<comment type="catalytic activity">
    <reaction evidence="21">
        <text>a 1,2-diacyl-sn-glycero-3-phospho-(1D-myo-inositol-3-phosphate) + ATP = a 1,2-diacyl-sn-glycero-3-phospho-(1D-myo-inositol-3,5-bisphosphate) + ADP + H(+)</text>
        <dbReference type="Rhea" id="RHEA:13609"/>
        <dbReference type="ChEBI" id="CHEBI:15378"/>
        <dbReference type="ChEBI" id="CHEBI:30616"/>
        <dbReference type="ChEBI" id="CHEBI:57923"/>
        <dbReference type="ChEBI" id="CHEBI:58088"/>
        <dbReference type="ChEBI" id="CHEBI:456216"/>
        <dbReference type="EC" id="2.7.1.150"/>
    </reaction>
    <physiologicalReaction direction="left-to-right" evidence="21">
        <dbReference type="Rhea" id="RHEA:13610"/>
    </physiologicalReaction>
</comment>
<feature type="compositionally biased region" description="Polar residues" evidence="30">
    <location>
        <begin position="323"/>
        <end position="332"/>
    </location>
</feature>
<dbReference type="GO" id="GO:0016308">
    <property type="term" value="F:1-phosphatidylinositol-4-phosphate 5-kinase activity"/>
    <property type="evidence" value="ECO:0007669"/>
    <property type="project" value="UniProtKB-ARBA"/>
</dbReference>
<dbReference type="CDD" id="cd15725">
    <property type="entry name" value="FYVE_PIKfyve_Fab1"/>
    <property type="match status" value="1"/>
</dbReference>
<evidence type="ECO:0000256" key="22">
    <source>
        <dbReference type="ARBA" id="ARBA00065580"/>
    </source>
</evidence>
<feature type="region of interest" description="Disordered" evidence="30">
    <location>
        <begin position="1017"/>
        <end position="1049"/>
    </location>
</feature>
<dbReference type="SUPFAM" id="SSF56104">
    <property type="entry name" value="SAICAR synthase-like"/>
    <property type="match status" value="1"/>
</dbReference>
<keyword evidence="15" id="KW-0443">Lipid metabolism</keyword>
<gene>
    <name evidence="34" type="ORF">Q5P01_014018</name>
</gene>
<evidence type="ECO:0000256" key="12">
    <source>
        <dbReference type="ARBA" id="ARBA00022833"/>
    </source>
</evidence>
<evidence type="ECO:0000256" key="5">
    <source>
        <dbReference type="ARBA" id="ARBA00022553"/>
    </source>
</evidence>
<proteinExistence type="predicted"/>
<feature type="compositionally biased region" description="Polar residues" evidence="30">
    <location>
        <begin position="80"/>
        <end position="108"/>
    </location>
</feature>
<evidence type="ECO:0000256" key="26">
    <source>
        <dbReference type="ARBA" id="ARBA00077675"/>
    </source>
</evidence>
<dbReference type="InterPro" id="IPR036390">
    <property type="entry name" value="WH_DNA-bd_sf"/>
</dbReference>
<dbReference type="SMART" id="SM00049">
    <property type="entry name" value="DEP"/>
    <property type="match status" value="1"/>
</dbReference>
<keyword evidence="13 29" id="KW-0067">ATP-binding</keyword>
<dbReference type="SMART" id="SM00330">
    <property type="entry name" value="PIPKc"/>
    <property type="match status" value="1"/>
</dbReference>
<accession>A0AA88MKB6</accession>
<dbReference type="FunFam" id="3.30.40.10:FF:000057">
    <property type="entry name" value="1-phosphatidylinositol 3-phosphate 5-kinase isoform X1"/>
    <property type="match status" value="1"/>
</dbReference>
<feature type="compositionally biased region" description="Basic and acidic residues" evidence="30">
    <location>
        <begin position="1235"/>
        <end position="1246"/>
    </location>
</feature>
<dbReference type="InterPro" id="IPR002423">
    <property type="entry name" value="Cpn60/GroEL/TCP-1"/>
</dbReference>
<name>A0AA88MKB6_CHASR</name>
<dbReference type="PROSITE" id="PS50178">
    <property type="entry name" value="ZF_FYVE"/>
    <property type="match status" value="1"/>
</dbReference>
<dbReference type="EC" id="2.7.1.150" evidence="3"/>
<dbReference type="InterPro" id="IPR043548">
    <property type="entry name" value="PIKfyve"/>
</dbReference>
<dbReference type="InterPro" id="IPR011011">
    <property type="entry name" value="Znf_FYVE_PHD"/>
</dbReference>
<feature type="compositionally biased region" description="Low complexity" evidence="30">
    <location>
        <begin position="333"/>
        <end position="348"/>
    </location>
</feature>
<evidence type="ECO:0000256" key="4">
    <source>
        <dbReference type="ARBA" id="ARBA00012513"/>
    </source>
</evidence>
<dbReference type="Gene3D" id="3.50.7.10">
    <property type="entry name" value="GroEL"/>
    <property type="match status" value="1"/>
</dbReference>
<comment type="catalytic activity">
    <reaction evidence="19">
        <text>L-seryl-[protein] + ATP = O-phospho-L-seryl-[protein] + ADP + H(+)</text>
        <dbReference type="Rhea" id="RHEA:17989"/>
        <dbReference type="Rhea" id="RHEA-COMP:9863"/>
        <dbReference type="Rhea" id="RHEA-COMP:11604"/>
        <dbReference type="ChEBI" id="CHEBI:15378"/>
        <dbReference type="ChEBI" id="CHEBI:29999"/>
        <dbReference type="ChEBI" id="CHEBI:30616"/>
        <dbReference type="ChEBI" id="CHEBI:83421"/>
        <dbReference type="ChEBI" id="CHEBI:456216"/>
        <dbReference type="EC" id="2.7.11.1"/>
    </reaction>
    <physiologicalReaction direction="left-to-right" evidence="19">
        <dbReference type="Rhea" id="RHEA:17990"/>
    </physiologicalReaction>
</comment>
<feature type="region of interest" description="Disordered" evidence="30">
    <location>
        <begin position="1735"/>
        <end position="1776"/>
    </location>
</feature>
<dbReference type="GO" id="GO:0052810">
    <property type="term" value="F:1-phosphatidylinositol-5-kinase activity"/>
    <property type="evidence" value="ECO:0007669"/>
    <property type="project" value="TreeGrafter"/>
</dbReference>
<dbReference type="PROSITE" id="PS51455">
    <property type="entry name" value="PIPK"/>
    <property type="match status" value="1"/>
</dbReference>
<protein>
    <recommendedName>
        <fullName evidence="23">1-phosphatidylinositol 3-phosphate 5-kinase</fullName>
        <ecNumber evidence="3">2.7.1.150</ecNumber>
        <ecNumber evidence="4">2.7.11.1</ecNumber>
    </recommendedName>
    <alternativeName>
        <fullName evidence="26">FYVE finger-containing phosphoinositide kinase</fullName>
    </alternativeName>
    <alternativeName>
        <fullName evidence="27">PIKfyve</fullName>
    </alternativeName>
    <alternativeName>
        <fullName evidence="25">Phosphatidylinositol 3-phosphate 5-kinase type III</fullName>
    </alternativeName>
    <alternativeName>
        <fullName evidence="24">Serine-protein kinase PIKFYVE</fullName>
    </alternativeName>
</protein>
<dbReference type="PROSITE" id="PS50186">
    <property type="entry name" value="DEP"/>
    <property type="match status" value="1"/>
</dbReference>
<dbReference type="FunFam" id="1.10.10.10:FF:000206">
    <property type="entry name" value="1-phosphatidylinositol 3-phosphate 5-kinase isoform X1"/>
    <property type="match status" value="1"/>
</dbReference>
<comment type="subcellular location">
    <subcellularLocation>
        <location evidence="18">Cytoplasmic vesicle</location>
        <location evidence="18">Phagosome membrane</location>
        <topology evidence="18">Peripheral membrane protein</topology>
    </subcellularLocation>
    <subcellularLocation>
        <location evidence="1">Early endosome membrane</location>
        <topology evidence="1">Peripheral membrane protein</topology>
    </subcellularLocation>
    <subcellularLocation>
        <location evidence="2">Late endosome membrane</location>
        <topology evidence="2">Peripheral membrane protein</topology>
    </subcellularLocation>
</comment>
<feature type="region of interest" description="Disordered" evidence="30">
    <location>
        <begin position="1145"/>
        <end position="1165"/>
    </location>
</feature>
<dbReference type="Gene3D" id="3.30.810.10">
    <property type="entry name" value="2-Layer Sandwich"/>
    <property type="match status" value="1"/>
</dbReference>
<keyword evidence="14" id="KW-0007">Acetylation</keyword>
<keyword evidence="35" id="KW-1185">Reference proteome</keyword>
<dbReference type="Pfam" id="PF00118">
    <property type="entry name" value="Cpn60_TCP1"/>
    <property type="match status" value="1"/>
</dbReference>
<dbReference type="CDD" id="cd17300">
    <property type="entry name" value="PIPKc_PIKfyve"/>
    <property type="match status" value="1"/>
</dbReference>
<evidence type="ECO:0000256" key="17">
    <source>
        <dbReference type="ARBA" id="ARBA00023329"/>
    </source>
</evidence>
<evidence type="ECO:0000256" key="10">
    <source>
        <dbReference type="ARBA" id="ARBA00022771"/>
    </source>
</evidence>
<dbReference type="InterPro" id="IPR027484">
    <property type="entry name" value="PInositol-4-P-5-kinase_N"/>
</dbReference>
<evidence type="ECO:0000256" key="28">
    <source>
        <dbReference type="PROSITE-ProRule" id="PRU00091"/>
    </source>
</evidence>
<feature type="region of interest" description="Disordered" evidence="30">
    <location>
        <begin position="1566"/>
        <end position="1606"/>
    </location>
</feature>
<dbReference type="InterPro" id="IPR027483">
    <property type="entry name" value="PInositol-4-P-4/5-kinase_C_sf"/>
</dbReference>
<keyword evidence="6 29" id="KW-0808">Transferase</keyword>
<dbReference type="GO" id="GO:0000139">
    <property type="term" value="C:Golgi membrane"/>
    <property type="evidence" value="ECO:0007669"/>
    <property type="project" value="UniProtKB-ARBA"/>
</dbReference>
<evidence type="ECO:0000256" key="7">
    <source>
        <dbReference type="ARBA" id="ARBA00022723"/>
    </source>
</evidence>
<dbReference type="GO" id="GO:0090385">
    <property type="term" value="P:phagosome-lysosome fusion"/>
    <property type="evidence" value="ECO:0007669"/>
    <property type="project" value="UniProtKB-ARBA"/>
</dbReference>
<dbReference type="Pfam" id="PF00610">
    <property type="entry name" value="DEP"/>
    <property type="match status" value="1"/>
</dbReference>
<feature type="domain" description="PIPK" evidence="33">
    <location>
        <begin position="1741"/>
        <end position="2074"/>
    </location>
</feature>
<feature type="domain" description="FYVE-type" evidence="31">
    <location>
        <begin position="177"/>
        <end position="237"/>
    </location>
</feature>
<evidence type="ECO:0000256" key="3">
    <source>
        <dbReference type="ARBA" id="ARBA00012009"/>
    </source>
</evidence>
<feature type="compositionally biased region" description="Polar residues" evidence="30">
    <location>
        <begin position="985"/>
        <end position="994"/>
    </location>
</feature>